<dbReference type="InterPro" id="IPR045397">
    <property type="entry name" value="TumE-like"/>
</dbReference>
<dbReference type="EMBL" id="UIDG01000110">
    <property type="protein sequence ID" value="SUS05518.1"/>
    <property type="molecule type" value="Genomic_DNA"/>
</dbReference>
<evidence type="ECO:0000313" key="1">
    <source>
        <dbReference type="EMBL" id="SUS05518.1"/>
    </source>
</evidence>
<dbReference type="AlphaFoldDB" id="A0A380TBE4"/>
<protein>
    <submittedName>
        <fullName evidence="1">Uncharacterized protein</fullName>
    </submittedName>
</protein>
<gene>
    <name evidence="1" type="ORF">DF3PB_1980003</name>
</gene>
<organism evidence="1">
    <name type="scientific">metagenome</name>
    <dbReference type="NCBI Taxonomy" id="256318"/>
    <lineage>
        <taxon>unclassified sequences</taxon>
        <taxon>metagenomes</taxon>
    </lineage>
</organism>
<name>A0A380TBE4_9ZZZZ</name>
<accession>A0A380TBE4</accession>
<sequence length="132" mass="15528">MQSDPREYTLEFLLDFDGRVHWLESGHCLKFKIRRVDYSAHRPHGLRYSFTLHDPKGRRLIGFDNAHHPSQRRGMAIAKHTAMDHWHRTRSEAGRPYAFKDAETLLADFFREVRRVLAEAGVSDDVVKVEER</sequence>
<dbReference type="Pfam" id="PF20126">
    <property type="entry name" value="TumE"/>
    <property type="match status" value="1"/>
</dbReference>
<reference evidence="1" key="1">
    <citation type="submission" date="2018-07" db="EMBL/GenBank/DDBJ databases">
        <authorList>
            <person name="Quirk P.G."/>
            <person name="Krulwich T.A."/>
        </authorList>
    </citation>
    <scope>NUCLEOTIDE SEQUENCE</scope>
</reference>
<proteinExistence type="predicted"/>